<dbReference type="OrthoDB" id="1433751at2"/>
<dbReference type="Pfam" id="PF01272">
    <property type="entry name" value="GreA_GreB"/>
    <property type="match status" value="1"/>
</dbReference>
<proteinExistence type="predicted"/>
<accession>A0A1G9NY91</accession>
<organism evidence="2 3">
    <name type="scientific">Kriegella aquimaris</name>
    <dbReference type="NCBI Taxonomy" id="192904"/>
    <lineage>
        <taxon>Bacteria</taxon>
        <taxon>Pseudomonadati</taxon>
        <taxon>Bacteroidota</taxon>
        <taxon>Flavobacteriia</taxon>
        <taxon>Flavobacteriales</taxon>
        <taxon>Flavobacteriaceae</taxon>
        <taxon>Kriegella</taxon>
    </lineage>
</organism>
<evidence type="ECO:0000313" key="3">
    <source>
        <dbReference type="Proteomes" id="UP000199440"/>
    </source>
</evidence>
<name>A0A1G9NY91_9FLAO</name>
<dbReference type="Proteomes" id="UP000199440">
    <property type="component" value="Unassembled WGS sequence"/>
</dbReference>
<dbReference type="GO" id="GO:0016301">
    <property type="term" value="F:kinase activity"/>
    <property type="evidence" value="ECO:0007669"/>
    <property type="project" value="UniProtKB-KW"/>
</dbReference>
<dbReference type="GO" id="GO:0003677">
    <property type="term" value="F:DNA binding"/>
    <property type="evidence" value="ECO:0007669"/>
    <property type="project" value="InterPro"/>
</dbReference>
<dbReference type="EMBL" id="FNGV01000003">
    <property type="protein sequence ID" value="SDL91253.1"/>
    <property type="molecule type" value="Genomic_DNA"/>
</dbReference>
<dbReference type="AlphaFoldDB" id="A0A1G9NY91"/>
<dbReference type="InterPro" id="IPR036953">
    <property type="entry name" value="GreA/GreB_C_sf"/>
</dbReference>
<gene>
    <name evidence="2" type="ORF">SAMN04488514_103366</name>
</gene>
<keyword evidence="2" id="KW-0418">Kinase</keyword>
<dbReference type="InterPro" id="IPR001437">
    <property type="entry name" value="Tscrpt_elong_fac_GreA/B_C"/>
</dbReference>
<dbReference type="GO" id="GO:0032784">
    <property type="term" value="P:regulation of DNA-templated transcription elongation"/>
    <property type="evidence" value="ECO:0007669"/>
    <property type="project" value="InterPro"/>
</dbReference>
<dbReference type="STRING" id="192904.SAMN04488514_103366"/>
<feature type="domain" description="Transcription elongation factor GreA/GreB C-terminal" evidence="1">
    <location>
        <begin position="54"/>
        <end position="127"/>
    </location>
</feature>
<dbReference type="SUPFAM" id="SSF54534">
    <property type="entry name" value="FKBP-like"/>
    <property type="match status" value="1"/>
</dbReference>
<reference evidence="2 3" key="1">
    <citation type="submission" date="2016-10" db="EMBL/GenBank/DDBJ databases">
        <authorList>
            <person name="de Groot N.N."/>
        </authorList>
    </citation>
    <scope>NUCLEOTIDE SEQUENCE [LARGE SCALE GENOMIC DNA]</scope>
    <source>
        <strain evidence="2 3">DSM 19886</strain>
    </source>
</reference>
<evidence type="ECO:0000259" key="1">
    <source>
        <dbReference type="Pfam" id="PF01272"/>
    </source>
</evidence>
<sequence>MKYGSLIFEKKDYVETKRLLYFGKYYEDYAHKHSLDRLKENLDMALVCDEVDMPDDVVRLHSKVALLSNTGWNRTVELVTPSEYGMEGDQISVFSALGSSIIGLAKGDAVPHGFPLGIDSLKIVGVEQAIFSSNP</sequence>
<dbReference type="RefSeq" id="WP_089887968.1">
    <property type="nucleotide sequence ID" value="NZ_FNGV01000003.1"/>
</dbReference>
<keyword evidence="2" id="KW-0808">Transferase</keyword>
<protein>
    <submittedName>
        <fullName evidence="2">Regulator of nucleoside diphosphate kinase</fullName>
    </submittedName>
</protein>
<evidence type="ECO:0000313" key="2">
    <source>
        <dbReference type="EMBL" id="SDL91253.1"/>
    </source>
</evidence>
<keyword evidence="3" id="KW-1185">Reference proteome</keyword>
<dbReference type="Gene3D" id="3.10.50.30">
    <property type="entry name" value="Transcription elongation factor, GreA/GreB, C-terminal domain"/>
    <property type="match status" value="1"/>
</dbReference>